<feature type="signal peptide" evidence="11">
    <location>
        <begin position="1"/>
        <end position="21"/>
    </location>
</feature>
<evidence type="ECO:0000256" key="11">
    <source>
        <dbReference type="SAM" id="SignalP"/>
    </source>
</evidence>
<keyword evidence="7" id="KW-0406">Ion transport</keyword>
<dbReference type="GeneID" id="78363287"/>
<dbReference type="InterPro" id="IPR050298">
    <property type="entry name" value="Gram-neg_bact_OMP"/>
</dbReference>
<evidence type="ECO:0000256" key="1">
    <source>
        <dbReference type="ARBA" id="ARBA00004571"/>
    </source>
</evidence>
<comment type="subunit">
    <text evidence="2">Homotrimer.</text>
</comment>
<dbReference type="GO" id="GO:0015288">
    <property type="term" value="F:porin activity"/>
    <property type="evidence" value="ECO:0007669"/>
    <property type="project" value="UniProtKB-KW"/>
</dbReference>
<dbReference type="SUPFAM" id="SSF56935">
    <property type="entry name" value="Porins"/>
    <property type="match status" value="1"/>
</dbReference>
<keyword evidence="9" id="KW-0472">Membrane</keyword>
<dbReference type="CDD" id="cd00342">
    <property type="entry name" value="gram_neg_porins"/>
    <property type="match status" value="1"/>
</dbReference>
<keyword evidence="10" id="KW-0998">Cell outer membrane</keyword>
<evidence type="ECO:0000256" key="6">
    <source>
        <dbReference type="ARBA" id="ARBA00022729"/>
    </source>
</evidence>
<dbReference type="Proteomes" id="UP000214610">
    <property type="component" value="Unassembled WGS sequence"/>
</dbReference>
<proteinExistence type="predicted"/>
<dbReference type="GO" id="GO:0006811">
    <property type="term" value="P:monoatomic ion transport"/>
    <property type="evidence" value="ECO:0007669"/>
    <property type="project" value="UniProtKB-KW"/>
</dbReference>
<evidence type="ECO:0000313" key="14">
    <source>
        <dbReference type="Proteomes" id="UP000214610"/>
    </source>
</evidence>
<keyword evidence="8" id="KW-0626">Porin</keyword>
<evidence type="ECO:0000256" key="8">
    <source>
        <dbReference type="ARBA" id="ARBA00023114"/>
    </source>
</evidence>
<dbReference type="EMBL" id="NHMP01000001">
    <property type="protein sequence ID" value="OXE51085.1"/>
    <property type="molecule type" value="Genomic_DNA"/>
</dbReference>
<protein>
    <submittedName>
        <fullName evidence="13">Porin</fullName>
    </submittedName>
</protein>
<accession>A0A227KSM4</accession>
<dbReference type="Pfam" id="PF13609">
    <property type="entry name" value="Porin_4"/>
    <property type="match status" value="1"/>
</dbReference>
<dbReference type="AlphaFoldDB" id="A0A227KSM4"/>
<keyword evidence="3" id="KW-0813">Transport</keyword>
<comment type="subcellular location">
    <subcellularLocation>
        <location evidence="1">Cell outer membrane</location>
        <topology evidence="1">Multi-pass membrane protein</topology>
    </subcellularLocation>
</comment>
<organism evidence="13 14">
    <name type="scientific">Turicimonas muris</name>
    <dbReference type="NCBI Taxonomy" id="1796652"/>
    <lineage>
        <taxon>Bacteria</taxon>
        <taxon>Pseudomonadati</taxon>
        <taxon>Pseudomonadota</taxon>
        <taxon>Betaproteobacteria</taxon>
        <taxon>Burkholderiales</taxon>
        <taxon>Sutterellaceae</taxon>
        <taxon>Turicimonas</taxon>
    </lineage>
</organism>
<evidence type="ECO:0000256" key="4">
    <source>
        <dbReference type="ARBA" id="ARBA00022452"/>
    </source>
</evidence>
<keyword evidence="6 11" id="KW-0732">Signal</keyword>
<feature type="chain" id="PRO_5011278731" evidence="11">
    <location>
        <begin position="22"/>
        <end position="381"/>
    </location>
</feature>
<feature type="domain" description="Porin" evidence="12">
    <location>
        <begin position="12"/>
        <end position="352"/>
    </location>
</feature>
<reference evidence="14" key="1">
    <citation type="submission" date="2017-05" db="EMBL/GenBank/DDBJ databases">
        <title>Improved OligoMM genomes.</title>
        <authorList>
            <person name="Garzetti D."/>
        </authorList>
    </citation>
    <scope>NUCLEOTIDE SEQUENCE [LARGE SCALE GENOMIC DNA]</scope>
    <source>
        <strain evidence="14">YL45</strain>
    </source>
</reference>
<dbReference type="InterPro" id="IPR033900">
    <property type="entry name" value="Gram_neg_porin_domain"/>
</dbReference>
<sequence>MKLLKIATSLPLLLAAPLLMAASQVELYGIVDGGLYVKKTSGKDTTIGIDSGRKSGSRWGLRGSEDLGNGYTVSFKLENGFKLDNGEMDQASAAAPEGRMFGREATLNFHTPYGTIGMGRMGGLLSGMGTYGLMGTNSSPFAAAWSDAKYNLLFTGNNRYDNTIAYKSPTFNNLTLYAQYSFNADGPEYETWRDNSEMASVAATYISGPLKVVGGVQWRDTGISKKLTDGVVKDNSATQRQKNALMAATSVSYDFGTWKLYTAAQLLHGAEAAGTVMTASGKRGEKGLDGYALSLGANVKLYGGDLKAAVAYADGEDKGKTASYGDYEAVQSSLGYLYPLSKRTSVYTVFSYWHVRKVHKTVATNSVTDNFSFALGLSHKF</sequence>
<evidence type="ECO:0000256" key="9">
    <source>
        <dbReference type="ARBA" id="ARBA00023136"/>
    </source>
</evidence>
<dbReference type="PANTHER" id="PTHR34501">
    <property type="entry name" value="PROTEIN YDDL-RELATED"/>
    <property type="match status" value="1"/>
</dbReference>
<evidence type="ECO:0000256" key="10">
    <source>
        <dbReference type="ARBA" id="ARBA00023237"/>
    </source>
</evidence>
<keyword evidence="4" id="KW-1134">Transmembrane beta strand</keyword>
<evidence type="ECO:0000256" key="2">
    <source>
        <dbReference type="ARBA" id="ARBA00011233"/>
    </source>
</evidence>
<keyword evidence="5" id="KW-0812">Transmembrane</keyword>
<gene>
    <name evidence="13" type="ORF">ADH67_01965</name>
</gene>
<dbReference type="GO" id="GO:0046930">
    <property type="term" value="C:pore complex"/>
    <property type="evidence" value="ECO:0007669"/>
    <property type="project" value="UniProtKB-KW"/>
</dbReference>
<name>A0A227KSM4_9BURK</name>
<evidence type="ECO:0000259" key="12">
    <source>
        <dbReference type="Pfam" id="PF13609"/>
    </source>
</evidence>
<dbReference type="GO" id="GO:0009279">
    <property type="term" value="C:cell outer membrane"/>
    <property type="evidence" value="ECO:0007669"/>
    <property type="project" value="UniProtKB-SubCell"/>
</dbReference>
<evidence type="ECO:0000256" key="5">
    <source>
        <dbReference type="ARBA" id="ARBA00022692"/>
    </source>
</evidence>
<keyword evidence="14" id="KW-1185">Reference proteome</keyword>
<dbReference type="PANTHER" id="PTHR34501:SF9">
    <property type="entry name" value="MAJOR OUTER MEMBRANE PROTEIN P.IA"/>
    <property type="match status" value="1"/>
</dbReference>
<dbReference type="Gene3D" id="2.40.160.10">
    <property type="entry name" value="Porin"/>
    <property type="match status" value="1"/>
</dbReference>
<dbReference type="InterPro" id="IPR023614">
    <property type="entry name" value="Porin_dom_sf"/>
</dbReference>
<evidence type="ECO:0000256" key="3">
    <source>
        <dbReference type="ARBA" id="ARBA00022448"/>
    </source>
</evidence>
<evidence type="ECO:0000256" key="7">
    <source>
        <dbReference type="ARBA" id="ARBA00023065"/>
    </source>
</evidence>
<dbReference type="RefSeq" id="WP_066591144.1">
    <property type="nucleotide sequence ID" value="NZ_CAJTBZ010000018.1"/>
</dbReference>
<evidence type="ECO:0000313" key="13">
    <source>
        <dbReference type="EMBL" id="OXE51085.1"/>
    </source>
</evidence>
<comment type="caution">
    <text evidence="13">The sequence shown here is derived from an EMBL/GenBank/DDBJ whole genome shotgun (WGS) entry which is preliminary data.</text>
</comment>